<dbReference type="EMBL" id="QMQX01000213">
    <property type="protein sequence ID" value="RLE49383.1"/>
    <property type="molecule type" value="Genomic_DNA"/>
</dbReference>
<evidence type="ECO:0000313" key="6">
    <source>
        <dbReference type="EMBL" id="RLE49035.1"/>
    </source>
</evidence>
<dbReference type="EMBL" id="QMQV01000050">
    <property type="protein sequence ID" value="RLE49035.1"/>
    <property type="molecule type" value="Genomic_DNA"/>
</dbReference>
<comment type="caution">
    <text evidence="7">The sequence shown here is derived from an EMBL/GenBank/DDBJ whole genome shotgun (WGS) entry which is preliminary data.</text>
</comment>
<dbReference type="GO" id="GO:0005886">
    <property type="term" value="C:plasma membrane"/>
    <property type="evidence" value="ECO:0007669"/>
    <property type="project" value="UniProtKB-SubCell"/>
</dbReference>
<dbReference type="AlphaFoldDB" id="A0A497EPW9"/>
<keyword evidence="5" id="KW-0472">Membrane</keyword>
<evidence type="ECO:0000313" key="8">
    <source>
        <dbReference type="Proteomes" id="UP000272051"/>
    </source>
</evidence>
<keyword evidence="3" id="KW-0812">Transmembrane</keyword>
<dbReference type="Pfam" id="PF01899">
    <property type="entry name" value="MNHE"/>
    <property type="match status" value="1"/>
</dbReference>
<name>A0A497EPW9_9CREN</name>
<evidence type="ECO:0000256" key="4">
    <source>
        <dbReference type="ARBA" id="ARBA00022989"/>
    </source>
</evidence>
<evidence type="ECO:0000256" key="1">
    <source>
        <dbReference type="ARBA" id="ARBA00004651"/>
    </source>
</evidence>
<keyword evidence="2" id="KW-1003">Cell membrane</keyword>
<dbReference type="PANTHER" id="PTHR34584">
    <property type="entry name" value="NA(+)/H(+) ANTIPORTER SUBUNIT E1"/>
    <property type="match status" value="1"/>
</dbReference>
<comment type="subcellular location">
    <subcellularLocation>
        <location evidence="1">Cell membrane</location>
        <topology evidence="1">Multi-pass membrane protein</topology>
    </subcellularLocation>
</comment>
<gene>
    <name evidence="6" type="ORF">DRJ31_05930</name>
    <name evidence="7" type="ORF">DRJ33_08300</name>
</gene>
<organism evidence="7 8">
    <name type="scientific">Thermoproteota archaeon</name>
    <dbReference type="NCBI Taxonomy" id="2056631"/>
    <lineage>
        <taxon>Archaea</taxon>
        <taxon>Thermoproteota</taxon>
    </lineage>
</organism>
<evidence type="ECO:0000256" key="3">
    <source>
        <dbReference type="ARBA" id="ARBA00022692"/>
    </source>
</evidence>
<evidence type="ECO:0000313" key="7">
    <source>
        <dbReference type="EMBL" id="RLE49383.1"/>
    </source>
</evidence>
<proteinExistence type="predicted"/>
<reference evidence="8 9" key="1">
    <citation type="submission" date="2018-06" db="EMBL/GenBank/DDBJ databases">
        <title>Extensive metabolic versatility and redundancy in microbially diverse, dynamic hydrothermal sediments.</title>
        <authorList>
            <person name="Dombrowski N."/>
            <person name="Teske A."/>
            <person name="Baker B.J."/>
        </authorList>
    </citation>
    <scope>NUCLEOTIDE SEQUENCE [LARGE SCALE GENOMIC DNA]</scope>
    <source>
        <strain evidence="7">B34_G17</strain>
        <strain evidence="6">B66_G16</strain>
    </source>
</reference>
<dbReference type="NCBIfam" id="NF004922">
    <property type="entry name" value="PRK06279.1"/>
    <property type="match status" value="1"/>
</dbReference>
<keyword evidence="4" id="KW-1133">Transmembrane helix</keyword>
<evidence type="ECO:0000256" key="5">
    <source>
        <dbReference type="ARBA" id="ARBA00023136"/>
    </source>
</evidence>
<evidence type="ECO:0000313" key="9">
    <source>
        <dbReference type="Proteomes" id="UP000278475"/>
    </source>
</evidence>
<dbReference type="PANTHER" id="PTHR34584:SF1">
    <property type="entry name" value="NA(+)_H(+) ANTIPORTER SUBUNIT E1"/>
    <property type="match status" value="1"/>
</dbReference>
<protein>
    <submittedName>
        <fullName evidence="7">Cation:proton antiporter</fullName>
    </submittedName>
</protein>
<dbReference type="Proteomes" id="UP000278475">
    <property type="component" value="Unassembled WGS sequence"/>
</dbReference>
<dbReference type="Proteomes" id="UP000272051">
    <property type="component" value="Unassembled WGS sequence"/>
</dbReference>
<dbReference type="InterPro" id="IPR002758">
    <property type="entry name" value="Cation_antiport_E"/>
</dbReference>
<sequence length="102" mass="11288">MGLLWGIRFVFALIREIICAIVDVCYRCVSGDIDPYIAKVPTILKRPAAQTMLANSITYTPGTVSIDVVGEEPSNIILVGTISPRPKEAIIPLEPHIKRWLE</sequence>
<evidence type="ECO:0000256" key="2">
    <source>
        <dbReference type="ARBA" id="ARBA00022475"/>
    </source>
</evidence>
<accession>A0A497EPW9</accession>
<dbReference type="GO" id="GO:0008324">
    <property type="term" value="F:monoatomic cation transmembrane transporter activity"/>
    <property type="evidence" value="ECO:0007669"/>
    <property type="project" value="InterPro"/>
</dbReference>